<feature type="transmembrane region" description="Helical" evidence="1">
    <location>
        <begin position="61"/>
        <end position="84"/>
    </location>
</feature>
<sequence length="86" mass="9601">MEDPDNELLLEVHASSVRTEESVRNLERRIHNLQRISEHRAELVDKRLDSLEDDVQSNKTLIGAFLGTLTAVGGAIVSWVLGLIPL</sequence>
<evidence type="ECO:0000313" key="2">
    <source>
        <dbReference type="EMBL" id="RCU47925.1"/>
    </source>
</evidence>
<dbReference type="Proteomes" id="UP000252189">
    <property type="component" value="Unassembled WGS sequence"/>
</dbReference>
<reference evidence="2 3" key="1">
    <citation type="submission" date="2018-07" db="EMBL/GenBank/DDBJ databases">
        <title>Genome sequences of Haloplanus salinus JCM 18368T.</title>
        <authorList>
            <person name="Kim Y.B."/>
            <person name="Roh S.W."/>
        </authorList>
    </citation>
    <scope>NUCLEOTIDE SEQUENCE [LARGE SCALE GENOMIC DNA]</scope>
    <source>
        <strain evidence="2 3">JCM 18368</strain>
    </source>
</reference>
<dbReference type="AlphaFoldDB" id="A0A368NE40"/>
<dbReference type="EMBL" id="QPHM01000001">
    <property type="protein sequence ID" value="RCU47925.1"/>
    <property type="molecule type" value="Genomic_DNA"/>
</dbReference>
<evidence type="ECO:0000256" key="1">
    <source>
        <dbReference type="SAM" id="Phobius"/>
    </source>
</evidence>
<gene>
    <name evidence="2" type="ORF">DU504_11845</name>
</gene>
<proteinExistence type="predicted"/>
<comment type="caution">
    <text evidence="2">The sequence shown here is derived from an EMBL/GenBank/DDBJ whole genome shotgun (WGS) entry which is preliminary data.</text>
</comment>
<evidence type="ECO:0000313" key="3">
    <source>
        <dbReference type="Proteomes" id="UP000252189"/>
    </source>
</evidence>
<keyword evidence="1" id="KW-1133">Transmembrane helix</keyword>
<keyword evidence="1" id="KW-0472">Membrane</keyword>
<organism evidence="2 3">
    <name type="scientific">Haloplanus salinus</name>
    <dbReference type="NCBI Taxonomy" id="1126245"/>
    <lineage>
        <taxon>Archaea</taxon>
        <taxon>Methanobacteriati</taxon>
        <taxon>Methanobacteriota</taxon>
        <taxon>Stenosarchaea group</taxon>
        <taxon>Halobacteria</taxon>
        <taxon>Halobacteriales</taxon>
        <taxon>Haloferacaceae</taxon>
        <taxon>Haloplanus</taxon>
    </lineage>
</organism>
<protein>
    <submittedName>
        <fullName evidence="2">Uncharacterized protein</fullName>
    </submittedName>
</protein>
<keyword evidence="1" id="KW-0812">Transmembrane</keyword>
<accession>A0A368NE40</accession>
<name>A0A368NE40_9EURY</name>
<keyword evidence="3" id="KW-1185">Reference proteome</keyword>